<comment type="caution">
    <text evidence="5">The sequence shown here is derived from an EMBL/GenBank/DDBJ whole genome shotgun (WGS) entry which is preliminary data.</text>
</comment>
<dbReference type="InterPro" id="IPR010982">
    <property type="entry name" value="Lambda_DNA-bd_dom_sf"/>
</dbReference>
<dbReference type="InterPro" id="IPR028082">
    <property type="entry name" value="Peripla_BP_I"/>
</dbReference>
<protein>
    <submittedName>
        <fullName evidence="5">Substrate-binding domain-containing protein</fullName>
    </submittedName>
</protein>
<dbReference type="CDD" id="cd06307">
    <property type="entry name" value="PBP1_sugar_binding"/>
    <property type="match status" value="1"/>
</dbReference>
<keyword evidence="1" id="KW-0805">Transcription regulation</keyword>
<dbReference type="SUPFAM" id="SSF53822">
    <property type="entry name" value="Periplasmic binding protein-like I"/>
    <property type="match status" value="1"/>
</dbReference>
<gene>
    <name evidence="5" type="ORF">FQV27_16365</name>
</gene>
<keyword evidence="3" id="KW-0804">Transcription</keyword>
<proteinExistence type="predicted"/>
<dbReference type="GO" id="GO:0000976">
    <property type="term" value="F:transcription cis-regulatory region binding"/>
    <property type="evidence" value="ECO:0007669"/>
    <property type="project" value="TreeGrafter"/>
</dbReference>
<feature type="domain" description="HTH lacI-type" evidence="4">
    <location>
        <begin position="6"/>
        <end position="49"/>
    </location>
</feature>
<evidence type="ECO:0000259" key="4">
    <source>
        <dbReference type="PROSITE" id="PS50932"/>
    </source>
</evidence>
<evidence type="ECO:0000256" key="2">
    <source>
        <dbReference type="ARBA" id="ARBA00023125"/>
    </source>
</evidence>
<keyword evidence="6" id="KW-1185">Reference proteome</keyword>
<dbReference type="GO" id="GO:0003700">
    <property type="term" value="F:DNA-binding transcription factor activity"/>
    <property type="evidence" value="ECO:0007669"/>
    <property type="project" value="TreeGrafter"/>
</dbReference>
<dbReference type="PROSITE" id="PS50932">
    <property type="entry name" value="HTH_LACI_2"/>
    <property type="match status" value="1"/>
</dbReference>
<dbReference type="PANTHER" id="PTHR30146:SF152">
    <property type="entry name" value="TRANSCRIPTIONAL REGULATORY PROTEIN"/>
    <property type="match status" value="1"/>
</dbReference>
<organism evidence="5 6">
    <name type="scientific">Paracoccus aurantiacus</name>
    <dbReference type="NCBI Taxonomy" id="2599412"/>
    <lineage>
        <taxon>Bacteria</taxon>
        <taxon>Pseudomonadati</taxon>
        <taxon>Pseudomonadota</taxon>
        <taxon>Alphaproteobacteria</taxon>
        <taxon>Rhodobacterales</taxon>
        <taxon>Paracoccaceae</taxon>
        <taxon>Paracoccus</taxon>
    </lineage>
</organism>
<evidence type="ECO:0000313" key="5">
    <source>
        <dbReference type="EMBL" id="TXB65626.1"/>
    </source>
</evidence>
<dbReference type="Pfam" id="PF13407">
    <property type="entry name" value="Peripla_BP_4"/>
    <property type="match status" value="1"/>
</dbReference>
<dbReference type="SUPFAM" id="SSF47413">
    <property type="entry name" value="lambda repressor-like DNA-binding domains"/>
    <property type="match status" value="1"/>
</dbReference>
<dbReference type="Pfam" id="PF00356">
    <property type="entry name" value="LacI"/>
    <property type="match status" value="1"/>
</dbReference>
<evidence type="ECO:0000256" key="3">
    <source>
        <dbReference type="ARBA" id="ARBA00023163"/>
    </source>
</evidence>
<dbReference type="CDD" id="cd01392">
    <property type="entry name" value="HTH_LacI"/>
    <property type="match status" value="1"/>
</dbReference>
<dbReference type="EMBL" id="VOPL01000009">
    <property type="protein sequence ID" value="TXB65626.1"/>
    <property type="molecule type" value="Genomic_DNA"/>
</dbReference>
<dbReference type="RefSeq" id="WP_147100639.1">
    <property type="nucleotide sequence ID" value="NZ_JBHUFH010000037.1"/>
</dbReference>
<evidence type="ECO:0000313" key="6">
    <source>
        <dbReference type="Proteomes" id="UP000321562"/>
    </source>
</evidence>
<dbReference type="InterPro" id="IPR025997">
    <property type="entry name" value="SBP_2_dom"/>
</dbReference>
<dbReference type="AlphaFoldDB" id="A0A5C6RT48"/>
<dbReference type="InterPro" id="IPR000843">
    <property type="entry name" value="HTH_LacI"/>
</dbReference>
<name>A0A5C6RT48_9RHOB</name>
<dbReference type="PANTHER" id="PTHR30146">
    <property type="entry name" value="LACI-RELATED TRANSCRIPTIONAL REPRESSOR"/>
    <property type="match status" value="1"/>
</dbReference>
<dbReference type="Gene3D" id="3.40.50.2300">
    <property type="match status" value="2"/>
</dbReference>
<dbReference type="PROSITE" id="PS00356">
    <property type="entry name" value="HTH_LACI_1"/>
    <property type="match status" value="1"/>
</dbReference>
<reference evidence="5 6" key="1">
    <citation type="submission" date="2019-08" db="EMBL/GenBank/DDBJ databases">
        <authorList>
            <person name="Ye J."/>
        </authorList>
    </citation>
    <scope>NUCLEOTIDE SEQUENCE [LARGE SCALE GENOMIC DNA]</scope>
    <source>
        <strain evidence="5 6">TK008</strain>
    </source>
</reference>
<sequence length="346" mass="38311">MPDKRPTIADLADAAGVSVATVNRIIGGNASVRPATINRVHDAAEQIGFYGLGVIEARKADAKPQYRFGFLLQQSTRELYRMFGDQIVEATTRRRDERVEPVVDFVDRLDPMNIAERLDALGRDCDAVAIIAGDHPLISQQITTLRERNVPVVTYITDLSAPNRAGYVGLDNWKLGRTAAWFIAQTTHAPGRVALFIGNHRYQCQDVSDASFRSYMREHATHLQVEDSRPTHEEPDQAYQMVHELLETGDDLRGIYIAGGGISGVLRALREASPERRGQVRIVCRDIGPETRKGLTEGLITAALCHPLRQTSDELIDTMIAALNTRGAVSVRQRIVPLEIITPESV</sequence>
<dbReference type="Gene3D" id="1.10.260.40">
    <property type="entry name" value="lambda repressor-like DNA-binding domains"/>
    <property type="match status" value="1"/>
</dbReference>
<dbReference type="Proteomes" id="UP000321562">
    <property type="component" value="Unassembled WGS sequence"/>
</dbReference>
<dbReference type="SMART" id="SM00354">
    <property type="entry name" value="HTH_LACI"/>
    <property type="match status" value="1"/>
</dbReference>
<dbReference type="OrthoDB" id="9805774at2"/>
<evidence type="ECO:0000256" key="1">
    <source>
        <dbReference type="ARBA" id="ARBA00023015"/>
    </source>
</evidence>
<accession>A0A5C6RT48</accession>
<keyword evidence="2" id="KW-0238">DNA-binding</keyword>